<sequence>MGSIGDYTIAKVQPHEPYEIIDQPSRSRRKMRIIVIGAGASALNFAHDIDQSTLDIELVLYEKNPEIGGTWFENRYPGCGCDIPSVNYQFSWAPSPDWTSFYSGAPEILKYFKRVADEHGLHKYIRLSHRVVGASWNEHDEQWHVKVQKGDNPTDVFEDRGHILVNASGVLNKWKWPAIPGRETFQGPMLHSAHWDDQVELEGKRVAVIGSGSSAVQIVPSIQPNTPKQKKILQNDPQKYLAYRKKIESELNSRFRFILNGSEEQANARAYAEKDMRSKLASRPDIAEHIVPKDFAVGCRRPTPGNGYLEALCSDNTEVVSQSIAEITPKGIKTADGVEHEVDVIVCATGFDVSWRPSYPTIGRESRSLSEQWKEIPRTYLSITVPNFPNYLIFNGPFGPYGHGSFLPITETLSRHFLQILEKMSSEGVTSFEPKAEAVAEFFEHHRQFMPRTAWTSPCRSWFKQGTVDGEVMMWPGSRIHFFETMKQPRWEDYHLRYTTSNRFGYLGNGFAAREFDGSDLSWYLGTLQGNEQAYLPDEDFTDFMVY</sequence>
<protein>
    <submittedName>
        <fullName evidence="1">Dimethylaniline monooxygenase</fullName>
    </submittedName>
</protein>
<proteinExistence type="predicted"/>
<evidence type="ECO:0000313" key="1">
    <source>
        <dbReference type="EMBL" id="RAH43155.1"/>
    </source>
</evidence>
<keyword evidence="1" id="KW-0503">Monooxygenase</keyword>
<dbReference type="Proteomes" id="UP000249057">
    <property type="component" value="Unassembled WGS sequence"/>
</dbReference>
<reference evidence="1" key="1">
    <citation type="submission" date="2018-02" db="EMBL/GenBank/DDBJ databases">
        <title>The genomes of Aspergillus section Nigri reveals drivers in fungal speciation.</title>
        <authorList>
            <consortium name="DOE Joint Genome Institute"/>
            <person name="Vesth T.C."/>
            <person name="Nybo J."/>
            <person name="Theobald S."/>
            <person name="Brandl J."/>
            <person name="Frisvad J.C."/>
            <person name="Nielsen K.F."/>
            <person name="Lyhne E.K."/>
            <person name="Kogle M.E."/>
            <person name="Kuo A."/>
            <person name="Riley R."/>
            <person name="Clum A."/>
            <person name="Nolan M."/>
            <person name="Lipzen A."/>
            <person name="Salamov A."/>
            <person name="Henrissat B."/>
            <person name="Wiebenga A."/>
            <person name="De vries R.P."/>
            <person name="Grigoriev I.V."/>
            <person name="Mortensen U.H."/>
            <person name="Andersen M.R."/>
            <person name="Baker S.E."/>
        </authorList>
    </citation>
    <scope>NUCLEOTIDE SEQUENCE</scope>
    <source>
        <strain evidence="1">CBS 621.78</strain>
    </source>
</reference>
<name>A0ACD1G1M9_9EURO</name>
<dbReference type="EMBL" id="KZ825365">
    <property type="protein sequence ID" value="RAH43155.1"/>
    <property type="molecule type" value="Genomic_DNA"/>
</dbReference>
<organism evidence="1 2">
    <name type="scientific">Aspergillus brunneoviolaceus CBS 621.78</name>
    <dbReference type="NCBI Taxonomy" id="1450534"/>
    <lineage>
        <taxon>Eukaryota</taxon>
        <taxon>Fungi</taxon>
        <taxon>Dikarya</taxon>
        <taxon>Ascomycota</taxon>
        <taxon>Pezizomycotina</taxon>
        <taxon>Eurotiomycetes</taxon>
        <taxon>Eurotiomycetidae</taxon>
        <taxon>Eurotiales</taxon>
        <taxon>Aspergillaceae</taxon>
        <taxon>Aspergillus</taxon>
        <taxon>Aspergillus subgen. Circumdati</taxon>
    </lineage>
</organism>
<keyword evidence="2" id="KW-1185">Reference proteome</keyword>
<keyword evidence="1" id="KW-0560">Oxidoreductase</keyword>
<evidence type="ECO:0000313" key="2">
    <source>
        <dbReference type="Proteomes" id="UP000249057"/>
    </source>
</evidence>
<gene>
    <name evidence="1" type="ORF">BO95DRAFT_502301</name>
</gene>
<accession>A0ACD1G1M9</accession>